<evidence type="ECO:0000313" key="2">
    <source>
        <dbReference type="EMBL" id="CAK7222131.1"/>
    </source>
</evidence>
<comment type="caution">
    <text evidence="2">The sequence shown here is derived from an EMBL/GenBank/DDBJ whole genome shotgun (WGS) entry which is preliminary data.</text>
</comment>
<evidence type="ECO:0000313" key="3">
    <source>
        <dbReference type="Proteomes" id="UP001642406"/>
    </source>
</evidence>
<dbReference type="Proteomes" id="UP001642406">
    <property type="component" value="Unassembled WGS sequence"/>
</dbReference>
<sequence>MGLPSLFKGMSSVPLKATIVLMLLNAHAVLALTVLPRFAVTQVLPQHGLGVAPRATQMPSAESSFCSSAAESLATDAPTLPPDILTYEMSLFMTASGCETITPPASLSAEWSSWTSSVNSWLSVHSVDYTSYLSRCEPWQLAASCPVGTASATETATASDSSLTLSADASNTDASVTVTTATATATVDTTADQTSQARTTTPVPTLVSSGVEARPSPVWTASLAAVLMLSACVLLA</sequence>
<proteinExistence type="predicted"/>
<feature type="region of interest" description="Disordered" evidence="1">
    <location>
        <begin position="188"/>
        <end position="210"/>
    </location>
</feature>
<name>A0ABP0BRJ6_9PEZI</name>
<feature type="compositionally biased region" description="Low complexity" evidence="1">
    <location>
        <begin position="188"/>
        <end position="197"/>
    </location>
</feature>
<protein>
    <submittedName>
        <fullName evidence="2">Uncharacterized protein</fullName>
    </submittedName>
</protein>
<dbReference type="EMBL" id="CAWUHC010000037">
    <property type="protein sequence ID" value="CAK7222131.1"/>
    <property type="molecule type" value="Genomic_DNA"/>
</dbReference>
<keyword evidence="3" id="KW-1185">Reference proteome</keyword>
<organism evidence="2 3">
    <name type="scientific">Sporothrix bragantina</name>
    <dbReference type="NCBI Taxonomy" id="671064"/>
    <lineage>
        <taxon>Eukaryota</taxon>
        <taxon>Fungi</taxon>
        <taxon>Dikarya</taxon>
        <taxon>Ascomycota</taxon>
        <taxon>Pezizomycotina</taxon>
        <taxon>Sordariomycetes</taxon>
        <taxon>Sordariomycetidae</taxon>
        <taxon>Ophiostomatales</taxon>
        <taxon>Ophiostomataceae</taxon>
        <taxon>Sporothrix</taxon>
    </lineage>
</organism>
<reference evidence="2 3" key="1">
    <citation type="submission" date="2024-01" db="EMBL/GenBank/DDBJ databases">
        <authorList>
            <person name="Allen C."/>
            <person name="Tagirdzhanova G."/>
        </authorList>
    </citation>
    <scope>NUCLEOTIDE SEQUENCE [LARGE SCALE GENOMIC DNA]</scope>
</reference>
<accession>A0ABP0BRJ6</accession>
<feature type="compositionally biased region" description="Polar residues" evidence="1">
    <location>
        <begin position="198"/>
        <end position="208"/>
    </location>
</feature>
<evidence type="ECO:0000256" key="1">
    <source>
        <dbReference type="SAM" id="MobiDB-lite"/>
    </source>
</evidence>
<gene>
    <name evidence="2" type="ORF">SBRCBS47491_004765</name>
</gene>